<gene>
    <name evidence="1" type="ORF">L1987_69251</name>
</gene>
<dbReference type="EMBL" id="CM042040">
    <property type="protein sequence ID" value="KAI3717552.1"/>
    <property type="molecule type" value="Genomic_DNA"/>
</dbReference>
<name>A0ACB9B657_9ASTR</name>
<evidence type="ECO:0000313" key="1">
    <source>
        <dbReference type="EMBL" id="KAI3717552.1"/>
    </source>
</evidence>
<sequence length="96" mass="10345">MTVPKATGDLKAGLGPRPSVADDGVTVSTNRDGSSAGRFSNDGEFRNQKRLRVQTSFRQGIPAATGVGFWRCLNVAICNTQVYDVSVRKLDSRKVS</sequence>
<proteinExistence type="predicted"/>
<protein>
    <submittedName>
        <fullName evidence="1">Uncharacterized protein</fullName>
    </submittedName>
</protein>
<reference evidence="2" key="1">
    <citation type="journal article" date="2022" name="Mol. Ecol. Resour.">
        <title>The genomes of chicory, endive, great burdock and yacon provide insights into Asteraceae palaeo-polyploidization history and plant inulin production.</title>
        <authorList>
            <person name="Fan W."/>
            <person name="Wang S."/>
            <person name="Wang H."/>
            <person name="Wang A."/>
            <person name="Jiang F."/>
            <person name="Liu H."/>
            <person name="Zhao H."/>
            <person name="Xu D."/>
            <person name="Zhang Y."/>
        </authorList>
    </citation>
    <scope>NUCLEOTIDE SEQUENCE [LARGE SCALE GENOMIC DNA]</scope>
    <source>
        <strain evidence="2">cv. Yunnan</strain>
    </source>
</reference>
<comment type="caution">
    <text evidence="1">The sequence shown here is derived from an EMBL/GenBank/DDBJ whole genome shotgun (WGS) entry which is preliminary data.</text>
</comment>
<organism evidence="1 2">
    <name type="scientific">Smallanthus sonchifolius</name>
    <dbReference type="NCBI Taxonomy" id="185202"/>
    <lineage>
        <taxon>Eukaryota</taxon>
        <taxon>Viridiplantae</taxon>
        <taxon>Streptophyta</taxon>
        <taxon>Embryophyta</taxon>
        <taxon>Tracheophyta</taxon>
        <taxon>Spermatophyta</taxon>
        <taxon>Magnoliopsida</taxon>
        <taxon>eudicotyledons</taxon>
        <taxon>Gunneridae</taxon>
        <taxon>Pentapetalae</taxon>
        <taxon>asterids</taxon>
        <taxon>campanulids</taxon>
        <taxon>Asterales</taxon>
        <taxon>Asteraceae</taxon>
        <taxon>Asteroideae</taxon>
        <taxon>Heliantheae alliance</taxon>
        <taxon>Millerieae</taxon>
        <taxon>Smallanthus</taxon>
    </lineage>
</organism>
<reference evidence="1 2" key="2">
    <citation type="journal article" date="2022" name="Mol. Ecol. Resour.">
        <title>The genomes of chicory, endive, great burdock and yacon provide insights into Asteraceae paleo-polyploidization history and plant inulin production.</title>
        <authorList>
            <person name="Fan W."/>
            <person name="Wang S."/>
            <person name="Wang H."/>
            <person name="Wang A."/>
            <person name="Jiang F."/>
            <person name="Liu H."/>
            <person name="Zhao H."/>
            <person name="Xu D."/>
            <person name="Zhang Y."/>
        </authorList>
    </citation>
    <scope>NUCLEOTIDE SEQUENCE [LARGE SCALE GENOMIC DNA]</scope>
    <source>
        <strain evidence="2">cv. Yunnan</strain>
        <tissue evidence="1">Leaves</tissue>
    </source>
</reference>
<keyword evidence="2" id="KW-1185">Reference proteome</keyword>
<accession>A0ACB9B657</accession>
<dbReference type="Proteomes" id="UP001056120">
    <property type="component" value="Linkage Group LG23"/>
</dbReference>
<evidence type="ECO:0000313" key="2">
    <source>
        <dbReference type="Proteomes" id="UP001056120"/>
    </source>
</evidence>